<dbReference type="GO" id="GO:0006388">
    <property type="term" value="P:tRNA splicing, via endonucleolytic cleavage and ligation"/>
    <property type="evidence" value="ECO:0007669"/>
    <property type="project" value="EnsemblFungi"/>
</dbReference>
<dbReference type="GO" id="GO:0005634">
    <property type="term" value="C:nucleus"/>
    <property type="evidence" value="ECO:0007669"/>
    <property type="project" value="EnsemblFungi"/>
</dbReference>
<dbReference type="OMA" id="HATWPKI"/>
<evidence type="ECO:0000313" key="8">
    <source>
        <dbReference type="Proteomes" id="UP000002866"/>
    </source>
</evidence>
<dbReference type="FunCoup" id="I2GZU1">
    <property type="interactions" value="239"/>
</dbReference>
<comment type="function">
    <text evidence="1">Catalyzes the last step of tRNA splicing, the transfer of the splice junction 2'-phosphate from ligated tRNA to NAD to produce ADP-ribose 1''-2'' cyclic phosphate.</text>
</comment>
<dbReference type="RefSeq" id="XP_004179162.1">
    <property type="nucleotide sequence ID" value="XM_004179114.1"/>
</dbReference>
<protein>
    <recommendedName>
        <fullName evidence="3">2'-phosphotransferase</fullName>
        <ecNumber evidence="3">2.7.1.160</ecNumber>
    </recommendedName>
</protein>
<evidence type="ECO:0000256" key="4">
    <source>
        <dbReference type="ARBA" id="ARBA00022679"/>
    </source>
</evidence>
<dbReference type="InterPro" id="IPR042081">
    <property type="entry name" value="RNA_2'-PTrans_C"/>
</dbReference>
<dbReference type="PANTHER" id="PTHR12684">
    <property type="entry name" value="PUTATIVE PHOSPHOTRANSFERASE"/>
    <property type="match status" value="1"/>
</dbReference>
<keyword evidence="5" id="KW-0520">NAD</keyword>
<dbReference type="GeneID" id="14493877"/>
<evidence type="ECO:0000256" key="5">
    <source>
        <dbReference type="ARBA" id="ARBA00023027"/>
    </source>
</evidence>
<sequence length="260" mass="29601">MQNNSSDAKKRDVHISKALSYLLRHGAVKENLKIDSNGYILVSDLLKHQRLKSFKTTWFDVKRIVRDNDKQRFHLKNKSSSQDDDSVENWYICATQGHSLSKVKPDENSGLLTPIILSQDEVFPTPLIHGTSVDSLFLIIKSGKLSKQKRNHIHLTTGLVDSLENINKKDDETKILSGFRNSSKILIYLKTSPIEYINDLHLLKSINGVVLTESNIPIENFEKIVIRNSKKDDVKIQKLIDLLKENNVSYEFDASCKGSL</sequence>
<dbReference type="HOGENOM" id="CLU_052998_1_1_1"/>
<evidence type="ECO:0000313" key="7">
    <source>
        <dbReference type="EMBL" id="CCH59643.1"/>
    </source>
</evidence>
<dbReference type="Proteomes" id="UP000002866">
    <property type="component" value="Chromosome 2"/>
</dbReference>
<dbReference type="InterPro" id="IPR042080">
    <property type="entry name" value="RNA_2'-PTrans_N"/>
</dbReference>
<evidence type="ECO:0000256" key="1">
    <source>
        <dbReference type="ARBA" id="ARBA00003343"/>
    </source>
</evidence>
<dbReference type="InterPro" id="IPR002745">
    <property type="entry name" value="Ptrans_KptA/Tpt1"/>
</dbReference>
<comment type="catalytic activity">
    <reaction evidence="6">
        <text>2'-phospho-[ligated tRNA] + NAD(+) = mature tRNA + ADP-alpha-D-ribose 1'',2''-cyclic phosphate + nicotinamide</text>
        <dbReference type="Rhea" id="RHEA:23324"/>
        <dbReference type="Rhea" id="RHEA-COMP:11106"/>
        <dbReference type="Rhea" id="RHEA-COMP:11107"/>
        <dbReference type="ChEBI" id="CHEBI:17154"/>
        <dbReference type="ChEBI" id="CHEBI:57540"/>
        <dbReference type="ChEBI" id="CHEBI:76596"/>
        <dbReference type="ChEBI" id="CHEBI:82883"/>
        <dbReference type="ChEBI" id="CHEBI:85027"/>
        <dbReference type="EC" id="2.7.1.160"/>
    </reaction>
</comment>
<reference evidence="7 8" key="1">
    <citation type="journal article" date="2011" name="Proc. Natl. Acad. Sci. U.S.A.">
        <title>Evolutionary erosion of yeast sex chromosomes by mating-type switching accidents.</title>
        <authorList>
            <person name="Gordon J.L."/>
            <person name="Armisen D."/>
            <person name="Proux-Wera E."/>
            <person name="Oheigeartaigh S.S."/>
            <person name="Byrne K.P."/>
            <person name="Wolfe K.H."/>
        </authorList>
    </citation>
    <scope>NUCLEOTIDE SEQUENCE [LARGE SCALE GENOMIC DNA]</scope>
    <source>
        <strain evidence="8">ATCC 34711 / CBS 6284 / DSM 70876 / NBRC 10599 / NRRL Y-10934 / UCD 77-7</strain>
    </source>
</reference>
<dbReference type="OrthoDB" id="419694at2759"/>
<evidence type="ECO:0000256" key="6">
    <source>
        <dbReference type="ARBA" id="ARBA00047949"/>
    </source>
</evidence>
<keyword evidence="4" id="KW-0808">Transferase</keyword>
<dbReference type="EC" id="2.7.1.160" evidence="3"/>
<dbReference type="eggNOG" id="KOG2278">
    <property type="taxonomic scope" value="Eukaryota"/>
</dbReference>
<accession>I2GZU1</accession>
<name>I2GZU1_HENB6</name>
<dbReference type="FunFam" id="1.10.10.970:FF:000002">
    <property type="entry name" value="Tpt1p"/>
    <property type="match status" value="1"/>
</dbReference>
<dbReference type="GO" id="GO:0000215">
    <property type="term" value="F:tRNA 2'-phosphotransferase activity"/>
    <property type="evidence" value="ECO:0007669"/>
    <property type="project" value="UniProtKB-EC"/>
</dbReference>
<keyword evidence="8" id="KW-1185">Reference proteome</keyword>
<dbReference type="GO" id="GO:0005737">
    <property type="term" value="C:cytoplasm"/>
    <property type="evidence" value="ECO:0007669"/>
    <property type="project" value="EnsemblFungi"/>
</dbReference>
<dbReference type="AlphaFoldDB" id="I2GZU1"/>
<dbReference type="Pfam" id="PF01885">
    <property type="entry name" value="PTS_2-RNA"/>
    <property type="match status" value="1"/>
</dbReference>
<comment type="similarity">
    <text evidence="2">Belongs to the KptA/TPT1 family.</text>
</comment>
<dbReference type="KEGG" id="tbl:TBLA_0B08270"/>
<gene>
    <name evidence="7" type="primary">TBLA0B08270</name>
    <name evidence="7" type="ORF">TBLA_0B08270</name>
</gene>
<dbReference type="Gene3D" id="1.10.10.970">
    <property type="entry name" value="RNA 2'-phosphotransferase, Tpt1/KptA family, N-terminal domain"/>
    <property type="match status" value="1"/>
</dbReference>
<dbReference type="Gene3D" id="3.20.170.30">
    <property type="match status" value="1"/>
</dbReference>
<proteinExistence type="inferred from homology"/>
<dbReference type="SUPFAM" id="SSF56399">
    <property type="entry name" value="ADP-ribosylation"/>
    <property type="match status" value="1"/>
</dbReference>
<dbReference type="PANTHER" id="PTHR12684:SF2">
    <property type="entry name" value="TRNA 2'-PHOSPHOTRANSFERASE 1"/>
    <property type="match status" value="1"/>
</dbReference>
<organism evidence="7 8">
    <name type="scientific">Henningerozyma blattae (strain ATCC 34711 / CBS 6284 / DSM 70876 / NBRC 10599 / NRRL Y-10934 / UCD 77-7)</name>
    <name type="common">Yeast</name>
    <name type="synonym">Tetrapisispora blattae</name>
    <dbReference type="NCBI Taxonomy" id="1071380"/>
    <lineage>
        <taxon>Eukaryota</taxon>
        <taxon>Fungi</taxon>
        <taxon>Dikarya</taxon>
        <taxon>Ascomycota</taxon>
        <taxon>Saccharomycotina</taxon>
        <taxon>Saccharomycetes</taxon>
        <taxon>Saccharomycetales</taxon>
        <taxon>Saccharomycetaceae</taxon>
        <taxon>Henningerozyma</taxon>
    </lineage>
</organism>
<dbReference type="EMBL" id="HE806317">
    <property type="protein sequence ID" value="CCH59643.1"/>
    <property type="molecule type" value="Genomic_DNA"/>
</dbReference>
<evidence type="ECO:0000256" key="2">
    <source>
        <dbReference type="ARBA" id="ARBA00009836"/>
    </source>
</evidence>
<evidence type="ECO:0000256" key="3">
    <source>
        <dbReference type="ARBA" id="ARBA00012007"/>
    </source>
</evidence>
<dbReference type="InParanoid" id="I2GZU1"/>
<dbReference type="STRING" id="1071380.I2GZU1"/>